<keyword evidence="3" id="KW-0597">Phosphoprotein</keyword>
<dbReference type="GO" id="GO:0046872">
    <property type="term" value="F:metal ion binding"/>
    <property type="evidence" value="ECO:0007669"/>
    <property type="project" value="UniProtKB-KW"/>
</dbReference>
<dbReference type="GO" id="GO:0008553">
    <property type="term" value="F:P-type proton-exporting transporter activity"/>
    <property type="evidence" value="ECO:0007669"/>
    <property type="project" value="InterPro"/>
</dbReference>
<comment type="subcellular location">
    <subcellularLocation>
        <location evidence="1">Membrane</location>
        <topology evidence="1">Multi-pass membrane protein</topology>
    </subcellularLocation>
</comment>
<feature type="transmembrane region" description="Helical" evidence="12">
    <location>
        <begin position="805"/>
        <end position="827"/>
    </location>
</feature>
<dbReference type="Proteomes" id="UP001144372">
    <property type="component" value="Unassembled WGS sequence"/>
</dbReference>
<gene>
    <name evidence="14" type="ORF">DAMNIGENAA_24670</name>
</gene>
<evidence type="ECO:0000256" key="6">
    <source>
        <dbReference type="ARBA" id="ARBA00022741"/>
    </source>
</evidence>
<dbReference type="SUPFAM" id="SSF81665">
    <property type="entry name" value="Calcium ATPase, transmembrane domain M"/>
    <property type="match status" value="1"/>
</dbReference>
<dbReference type="PANTHER" id="PTHR42861">
    <property type="entry name" value="CALCIUM-TRANSPORTING ATPASE"/>
    <property type="match status" value="1"/>
</dbReference>
<dbReference type="GO" id="GO:0120029">
    <property type="term" value="P:proton export across plasma membrane"/>
    <property type="evidence" value="ECO:0007669"/>
    <property type="project" value="InterPro"/>
</dbReference>
<evidence type="ECO:0000313" key="14">
    <source>
        <dbReference type="EMBL" id="GLI35034.1"/>
    </source>
</evidence>
<dbReference type="SUPFAM" id="SSF81653">
    <property type="entry name" value="Calcium ATPase, transduction domain A"/>
    <property type="match status" value="1"/>
</dbReference>
<dbReference type="SFLD" id="SFLDG00002">
    <property type="entry name" value="C1.7:_P-type_atpase_like"/>
    <property type="match status" value="1"/>
</dbReference>
<dbReference type="RefSeq" id="WP_281794557.1">
    <property type="nucleotide sequence ID" value="NZ_BSDR01000001.1"/>
</dbReference>
<keyword evidence="10 12" id="KW-1133">Transmembrane helix</keyword>
<evidence type="ECO:0000256" key="12">
    <source>
        <dbReference type="SAM" id="Phobius"/>
    </source>
</evidence>
<dbReference type="NCBIfam" id="TIGR01647">
    <property type="entry name" value="ATPase-IIIA_H"/>
    <property type="match status" value="1"/>
</dbReference>
<dbReference type="SFLD" id="SFLDF00027">
    <property type="entry name" value="p-type_atpase"/>
    <property type="match status" value="1"/>
</dbReference>
<dbReference type="InterPro" id="IPR059000">
    <property type="entry name" value="ATPase_P-type_domA"/>
</dbReference>
<dbReference type="PRINTS" id="PR00120">
    <property type="entry name" value="HATPASE"/>
</dbReference>
<proteinExistence type="inferred from homology"/>
<sequence length="870" mass="96865">MARPTDDYLKLSVEETLKELESDGKEGLSQEESKRRLSQYGFNEIPEKEESTLHRIFRRFWGPIPWMIETAGLLSALVQKWADMVIILVLLFTNAFIDLWQESKALNALKVLKKKLAKNAMVLRDGAFRILDARELVPGDIIKIRIGEIVPADVKLIDGDYIQSDQSVLTGESLPVTKKVGEIAYSNSVVKQGEMVAVVVNTASNTFFGKTVSLVAKAEKEETSHFQKAVMAIGNYLIVLTVFLAMVIIVTALFRHENMMEIMRFTLILTVAAIPVALPAVLSVTMAVGAMNLAKKQAIVSRLVSIEELAGVDVLCSDKTGTLTQNKMTISDPLPFNDYTVQELMVFAALASREENADPIEIPIFEFIKEKGWLDELKAYRHMKFMPFDPVGKRTEGTVTRGEEKFRVTKGATQVILELCGEEAGQEDILKKVEELAEGGFRTLGVAVRRSEDTKYEFIGLLPLFDPPREDSADTIEQAKKLGLNVKMVTGDNLAIAKQIANVLKIGENLLDARDLKGASNKELVLLGEIITRALYTRLAPNETERDVEKLAKSVVKEIEKQLDNIELPKGYVKRHESEIIDLIENADGFAQVFPEDKYLIVDKLQKADHIVGMTGDGVNDAPALKKADAGIAVSGATDAARASADVVLLAPGLSVIVDAIKGARVTFERMKSYSIYRVSETIRIILFMTAAITLFNFYPVTAIMIIILAFLNDIPILAIAYDNTKVDDRPVRWNMEEVIGMATVLGVLGIIASFGLFYVAEEYMHLSTGTVQSFIFLKLAVAGHLTIFVTRTEKRFWQKPYPSAMLFWAALLTKIAATLFAVYGWLIEPIGWKYALLIWGYCLVWFVVNDFVKVMVYKMLGRDKEMAIA</sequence>
<dbReference type="InterPro" id="IPR036412">
    <property type="entry name" value="HAD-like_sf"/>
</dbReference>
<evidence type="ECO:0000256" key="10">
    <source>
        <dbReference type="ARBA" id="ARBA00022989"/>
    </source>
</evidence>
<organism evidence="14 15">
    <name type="scientific">Desulforhabdus amnigena</name>
    <dbReference type="NCBI Taxonomy" id="40218"/>
    <lineage>
        <taxon>Bacteria</taxon>
        <taxon>Pseudomonadati</taxon>
        <taxon>Thermodesulfobacteriota</taxon>
        <taxon>Syntrophobacteria</taxon>
        <taxon>Syntrophobacterales</taxon>
        <taxon>Syntrophobacteraceae</taxon>
        <taxon>Desulforhabdus</taxon>
    </lineage>
</organism>
<evidence type="ECO:0000259" key="13">
    <source>
        <dbReference type="SMART" id="SM00831"/>
    </source>
</evidence>
<keyword evidence="4 12" id="KW-0812">Transmembrane</keyword>
<feature type="transmembrane region" description="Helical" evidence="12">
    <location>
        <begin position="833"/>
        <end position="853"/>
    </location>
</feature>
<feature type="transmembrane region" description="Helical" evidence="12">
    <location>
        <begin position="266"/>
        <end position="293"/>
    </location>
</feature>
<dbReference type="GO" id="GO:0016887">
    <property type="term" value="F:ATP hydrolysis activity"/>
    <property type="evidence" value="ECO:0007669"/>
    <property type="project" value="InterPro"/>
</dbReference>
<dbReference type="FunFam" id="3.40.50.1000:FF:000001">
    <property type="entry name" value="Phospholipid-transporting ATPase IC"/>
    <property type="match status" value="1"/>
</dbReference>
<dbReference type="PRINTS" id="PR00119">
    <property type="entry name" value="CATATPASE"/>
</dbReference>
<dbReference type="GO" id="GO:0016020">
    <property type="term" value="C:membrane"/>
    <property type="evidence" value="ECO:0007669"/>
    <property type="project" value="UniProtKB-SubCell"/>
</dbReference>
<dbReference type="Gene3D" id="3.40.1110.10">
    <property type="entry name" value="Calcium-transporting ATPase, cytoplasmic domain N"/>
    <property type="match status" value="1"/>
</dbReference>
<keyword evidence="15" id="KW-1185">Reference proteome</keyword>
<dbReference type="CDD" id="cd02076">
    <property type="entry name" value="P-type_ATPase_H"/>
    <property type="match status" value="1"/>
</dbReference>
<comment type="similarity">
    <text evidence="2">Belongs to the cation transport ATPase (P-type) (TC 3.A.3) family. Type IIIA subfamily.</text>
</comment>
<dbReference type="PROSITE" id="PS00154">
    <property type="entry name" value="ATPASE_E1_E2"/>
    <property type="match status" value="1"/>
</dbReference>
<feature type="transmembrane region" description="Helical" evidence="12">
    <location>
        <begin position="743"/>
        <end position="761"/>
    </location>
</feature>
<dbReference type="NCBIfam" id="TIGR01494">
    <property type="entry name" value="ATPase_P-type"/>
    <property type="match status" value="2"/>
</dbReference>
<name>A0A9W6FUC5_9BACT</name>
<accession>A0A9W6FUC5</accession>
<feature type="domain" description="Cation-transporting P-type ATPase N-terminal" evidence="13">
    <location>
        <begin position="7"/>
        <end position="80"/>
    </location>
</feature>
<evidence type="ECO:0000313" key="15">
    <source>
        <dbReference type="Proteomes" id="UP001144372"/>
    </source>
</evidence>
<feature type="transmembrane region" description="Helical" evidence="12">
    <location>
        <begin position="773"/>
        <end position="793"/>
    </location>
</feature>
<keyword evidence="11 12" id="KW-0472">Membrane</keyword>
<dbReference type="SMART" id="SM00831">
    <property type="entry name" value="Cation_ATPase_N"/>
    <property type="match status" value="1"/>
</dbReference>
<keyword evidence="6" id="KW-0547">Nucleotide-binding</keyword>
<dbReference type="SFLD" id="SFLDS00003">
    <property type="entry name" value="Haloacid_Dehalogenase"/>
    <property type="match status" value="1"/>
</dbReference>
<dbReference type="Pfam" id="PF00122">
    <property type="entry name" value="E1-E2_ATPase"/>
    <property type="match status" value="1"/>
</dbReference>
<keyword evidence="8" id="KW-0460">Magnesium</keyword>
<dbReference type="InterPro" id="IPR001757">
    <property type="entry name" value="P_typ_ATPase"/>
</dbReference>
<dbReference type="SUPFAM" id="SSF56784">
    <property type="entry name" value="HAD-like"/>
    <property type="match status" value="1"/>
</dbReference>
<dbReference type="FunFam" id="3.40.1110.10:FF:000005">
    <property type="entry name" value="Plasma membrane ATPase"/>
    <property type="match status" value="1"/>
</dbReference>
<evidence type="ECO:0000256" key="7">
    <source>
        <dbReference type="ARBA" id="ARBA00022840"/>
    </source>
</evidence>
<dbReference type="Gene3D" id="1.20.1110.10">
    <property type="entry name" value="Calcium-transporting ATPase, transmembrane domain"/>
    <property type="match status" value="3"/>
</dbReference>
<dbReference type="EMBL" id="BSDR01000001">
    <property type="protein sequence ID" value="GLI35034.1"/>
    <property type="molecule type" value="Genomic_DNA"/>
</dbReference>
<dbReference type="InterPro" id="IPR004014">
    <property type="entry name" value="ATPase_P-typ_cation-transptr_N"/>
</dbReference>
<dbReference type="InterPro" id="IPR006534">
    <property type="entry name" value="P-type_ATPase_IIIA"/>
</dbReference>
<evidence type="ECO:0000256" key="4">
    <source>
        <dbReference type="ARBA" id="ARBA00022692"/>
    </source>
</evidence>
<dbReference type="InterPro" id="IPR023298">
    <property type="entry name" value="ATPase_P-typ_TM_dom_sf"/>
</dbReference>
<feature type="transmembrane region" description="Helical" evidence="12">
    <location>
        <begin position="233"/>
        <end position="254"/>
    </location>
</feature>
<keyword evidence="7" id="KW-0067">ATP-binding</keyword>
<keyword evidence="9" id="KW-1278">Translocase</keyword>
<evidence type="ECO:0000256" key="8">
    <source>
        <dbReference type="ARBA" id="ARBA00022842"/>
    </source>
</evidence>
<dbReference type="FunFam" id="3.40.50.1000:FF:000211">
    <property type="entry name" value="Plasma membrane ATPase"/>
    <property type="match status" value="1"/>
</dbReference>
<dbReference type="InterPro" id="IPR008250">
    <property type="entry name" value="ATPase_P-typ_transduc_dom_A_sf"/>
</dbReference>
<comment type="caution">
    <text evidence="14">The sequence shown here is derived from an EMBL/GenBank/DDBJ whole genome shotgun (WGS) entry which is preliminary data.</text>
</comment>
<evidence type="ECO:0000256" key="9">
    <source>
        <dbReference type="ARBA" id="ARBA00022967"/>
    </source>
</evidence>
<reference evidence="14" key="1">
    <citation type="submission" date="2022-12" db="EMBL/GenBank/DDBJ databases">
        <title>Reference genome sequencing for broad-spectrum identification of bacterial and archaeal isolates by mass spectrometry.</title>
        <authorList>
            <person name="Sekiguchi Y."/>
            <person name="Tourlousse D.M."/>
        </authorList>
    </citation>
    <scope>NUCLEOTIDE SEQUENCE</scope>
    <source>
        <strain evidence="14">ASRB1</strain>
    </source>
</reference>
<dbReference type="InterPro" id="IPR023299">
    <property type="entry name" value="ATPase_P-typ_cyto_dom_N"/>
</dbReference>
<dbReference type="FunFam" id="2.70.150.10:FF:000042">
    <property type="entry name" value="Plasma membrane ATPase"/>
    <property type="match status" value="1"/>
</dbReference>
<evidence type="ECO:0000256" key="3">
    <source>
        <dbReference type="ARBA" id="ARBA00022553"/>
    </source>
</evidence>
<evidence type="ECO:0000256" key="5">
    <source>
        <dbReference type="ARBA" id="ARBA00022723"/>
    </source>
</evidence>
<dbReference type="GO" id="GO:0005524">
    <property type="term" value="F:ATP binding"/>
    <property type="evidence" value="ECO:0007669"/>
    <property type="project" value="UniProtKB-KW"/>
</dbReference>
<evidence type="ECO:0000256" key="1">
    <source>
        <dbReference type="ARBA" id="ARBA00004141"/>
    </source>
</evidence>
<dbReference type="InterPro" id="IPR044492">
    <property type="entry name" value="P_typ_ATPase_HD_dom"/>
</dbReference>
<dbReference type="Pfam" id="PF00702">
    <property type="entry name" value="Hydrolase"/>
    <property type="match status" value="1"/>
</dbReference>
<protein>
    <submittedName>
        <fullName evidence="14">Plasma-membrane proton-efflux P-type ATPase</fullName>
    </submittedName>
</protein>
<evidence type="ECO:0000256" key="11">
    <source>
        <dbReference type="ARBA" id="ARBA00023136"/>
    </source>
</evidence>
<dbReference type="AlphaFoldDB" id="A0A9W6FUC5"/>
<keyword evidence="5" id="KW-0479">Metal-binding</keyword>
<evidence type="ECO:0000256" key="2">
    <source>
        <dbReference type="ARBA" id="ARBA00008804"/>
    </source>
</evidence>
<dbReference type="InterPro" id="IPR018303">
    <property type="entry name" value="ATPase_P-typ_P_site"/>
</dbReference>
<dbReference type="Pfam" id="PF00690">
    <property type="entry name" value="Cation_ATPase_N"/>
    <property type="match status" value="1"/>
</dbReference>